<organism evidence="5 6">
    <name type="scientific">Streptococcus suis</name>
    <dbReference type="NCBI Taxonomy" id="1307"/>
    <lineage>
        <taxon>Bacteria</taxon>
        <taxon>Bacillati</taxon>
        <taxon>Bacillota</taxon>
        <taxon>Bacilli</taxon>
        <taxon>Lactobacillales</taxon>
        <taxon>Streptococcaceae</taxon>
        <taxon>Streptococcus</taxon>
    </lineage>
</organism>
<dbReference type="CDD" id="cd00093">
    <property type="entry name" value="HTH_XRE"/>
    <property type="match status" value="1"/>
</dbReference>
<feature type="domain" description="HTH cro/C1-type" evidence="4">
    <location>
        <begin position="13"/>
        <end position="67"/>
    </location>
</feature>
<evidence type="ECO:0000259" key="4">
    <source>
        <dbReference type="PROSITE" id="PS50943"/>
    </source>
</evidence>
<protein>
    <submittedName>
        <fullName evidence="5">CI-like repressor, phage associated</fullName>
    </submittedName>
</protein>
<dbReference type="InterPro" id="IPR001387">
    <property type="entry name" value="Cro/C1-type_HTH"/>
</dbReference>
<name>A0A0Z8F0E6_STRSU</name>
<dbReference type="GO" id="GO:0003677">
    <property type="term" value="F:DNA binding"/>
    <property type="evidence" value="ECO:0007669"/>
    <property type="project" value="UniProtKB-KW"/>
</dbReference>
<dbReference type="RefSeq" id="WP_029174017.1">
    <property type="nucleotide sequence ID" value="NZ_CEFF01000063.1"/>
</dbReference>
<reference evidence="5 6" key="1">
    <citation type="submission" date="2016-02" db="EMBL/GenBank/DDBJ databases">
        <authorList>
            <consortium name="Pathogen Informatics"/>
        </authorList>
    </citation>
    <scope>NUCLEOTIDE SEQUENCE [LARGE SCALE GENOMIC DNA]</scope>
    <source>
        <strain evidence="5 6">LSS32</strain>
    </source>
</reference>
<sequence>MSLGNKQIMAENIKRLLDMKGLNPRQMALALDFKYTTVLDWVNAKTYPRIDKIEIMANYFGVNKSDLIEEKSSVIPFSNFDPRQAILLSNYSKLDEANKNNLLKTSEQLLQNQNTSIVEELAITYEVKAVSRLAAGVGFGYDDNEIITVQVTNEPPKHDIASIVDGDSMTPNYHDGDVIYLRDKGISSYSGQVCAVVVDDKTYLKRVYTEATGLRLVSINKKYNDIVIDFPPSEDTHIKVFSVVGSDRVI</sequence>
<evidence type="ECO:0000313" key="5">
    <source>
        <dbReference type="EMBL" id="CYU71468.1"/>
    </source>
</evidence>
<evidence type="ECO:0000313" key="6">
    <source>
        <dbReference type="Proteomes" id="UP000072618"/>
    </source>
</evidence>
<dbReference type="SMART" id="SM00530">
    <property type="entry name" value="HTH_XRE"/>
    <property type="match status" value="1"/>
</dbReference>
<dbReference type="InterPro" id="IPR015927">
    <property type="entry name" value="Peptidase_S24_S26A/B/C"/>
</dbReference>
<dbReference type="Gene3D" id="1.10.260.40">
    <property type="entry name" value="lambda repressor-like DNA-binding domains"/>
    <property type="match status" value="1"/>
</dbReference>
<dbReference type="InterPro" id="IPR039418">
    <property type="entry name" value="LexA-like"/>
</dbReference>
<dbReference type="AlphaFoldDB" id="A0A0Z8F0E6"/>
<evidence type="ECO:0000256" key="2">
    <source>
        <dbReference type="ARBA" id="ARBA00023125"/>
    </source>
</evidence>
<keyword evidence="2" id="KW-0238">DNA-binding</keyword>
<dbReference type="PROSITE" id="PS50943">
    <property type="entry name" value="HTH_CROC1"/>
    <property type="match status" value="1"/>
</dbReference>
<evidence type="ECO:0000256" key="3">
    <source>
        <dbReference type="ARBA" id="ARBA00023163"/>
    </source>
</evidence>
<dbReference type="InterPro" id="IPR010982">
    <property type="entry name" value="Lambda_DNA-bd_dom_sf"/>
</dbReference>
<dbReference type="Pfam" id="PF01381">
    <property type="entry name" value="HTH_3"/>
    <property type="match status" value="1"/>
</dbReference>
<dbReference type="Pfam" id="PF00717">
    <property type="entry name" value="Peptidase_S24"/>
    <property type="match status" value="1"/>
</dbReference>
<dbReference type="Gene3D" id="2.10.109.10">
    <property type="entry name" value="Umud Fragment, subunit A"/>
    <property type="match status" value="1"/>
</dbReference>
<dbReference type="CDD" id="cd06529">
    <property type="entry name" value="S24_LexA-like"/>
    <property type="match status" value="1"/>
</dbReference>
<keyword evidence="1" id="KW-0805">Transcription regulation</keyword>
<dbReference type="SUPFAM" id="SSF51306">
    <property type="entry name" value="LexA/Signal peptidase"/>
    <property type="match status" value="1"/>
</dbReference>
<keyword evidence="3" id="KW-0804">Transcription</keyword>
<dbReference type="PANTHER" id="PTHR40661:SF1">
    <property type="entry name" value="HTH CRO_C1-TYPE DOMAIN-CONTAINING PROTEIN"/>
    <property type="match status" value="1"/>
</dbReference>
<dbReference type="Proteomes" id="UP000072618">
    <property type="component" value="Unassembled WGS sequence"/>
</dbReference>
<accession>A0A0Z8F0E6</accession>
<dbReference type="SUPFAM" id="SSF47413">
    <property type="entry name" value="lambda repressor-like DNA-binding domains"/>
    <property type="match status" value="1"/>
</dbReference>
<dbReference type="EMBL" id="FIGJ01000013">
    <property type="protein sequence ID" value="CYU71468.1"/>
    <property type="molecule type" value="Genomic_DNA"/>
</dbReference>
<gene>
    <name evidence="5" type="ORF">ERS132394_01247</name>
</gene>
<evidence type="ECO:0000256" key="1">
    <source>
        <dbReference type="ARBA" id="ARBA00023015"/>
    </source>
</evidence>
<dbReference type="InterPro" id="IPR036286">
    <property type="entry name" value="LexA/Signal_pep-like_sf"/>
</dbReference>
<dbReference type="PANTHER" id="PTHR40661">
    <property type="match status" value="1"/>
</dbReference>
<proteinExistence type="predicted"/>